<dbReference type="InterPro" id="IPR050471">
    <property type="entry name" value="AB_hydrolase"/>
</dbReference>
<accession>A0A543CYI6</accession>
<dbReference type="Pfam" id="PF12697">
    <property type="entry name" value="Abhydrolase_6"/>
    <property type="match status" value="1"/>
</dbReference>
<evidence type="ECO:0000313" key="5">
    <source>
        <dbReference type="Proteomes" id="UP000315677"/>
    </source>
</evidence>
<feature type="domain" description="AB hydrolase-1" evidence="3">
    <location>
        <begin position="220"/>
        <end position="442"/>
    </location>
</feature>
<evidence type="ECO:0000256" key="1">
    <source>
        <dbReference type="ARBA" id="ARBA00006817"/>
    </source>
</evidence>
<reference evidence="4 5" key="1">
    <citation type="submission" date="2019-06" db="EMBL/GenBank/DDBJ databases">
        <title>Sequencing the genomes of 1000 actinobacteria strains.</title>
        <authorList>
            <person name="Klenk H.-P."/>
        </authorList>
    </citation>
    <scope>NUCLEOTIDE SEQUENCE [LARGE SCALE GENOMIC DNA]</scope>
    <source>
        <strain evidence="4 5">DSM 45301</strain>
    </source>
</reference>
<dbReference type="PANTHER" id="PTHR43433:SF5">
    <property type="entry name" value="AB HYDROLASE-1 DOMAIN-CONTAINING PROTEIN"/>
    <property type="match status" value="1"/>
</dbReference>
<dbReference type="PANTHER" id="PTHR43433">
    <property type="entry name" value="HYDROLASE, ALPHA/BETA FOLD FAMILY PROTEIN"/>
    <property type="match status" value="1"/>
</dbReference>
<sequence>MSGDDTDGIVIDEPNKTIHIRRSYRAGVGRAWWAWTDAEAISRWWGPQGWMATVHEMDVRAGGRWRFQIAPADGSAAPVRSIATYTNVAAHAELAYDDEFADEAWQPDGTGTFPTTVGFTSTGTGCTVDIAATFPDQRALRRAVELRMAEGYAEALGRLAGLLDDMQTDHTVEPATEGATTMPALPTVTSADGTTITYEKTGSGPAIIVISNVAEDHTGVAGIATALSEDFTVINFDRRGRGASGDPQPYDPAREIDDIAALIDVAGGSAALTSGSGGCGLALDAAAALGGKVTGLYLYEPPFIVSDSRSPAPADYVEHQEALVAAGKRSEAVEYFMTTMIGVPAEYIPMMKQDPSWDEMAKYAHTYAYDGRILRGLQDGTPLPTDRWSIDAPIAVAVGGNGEPFIREAADALATILPSATVITLPDHDHSAFWMAPDAVARQARAFLLG</sequence>
<dbReference type="EMBL" id="VFPA01000007">
    <property type="protein sequence ID" value="TQM02163.1"/>
    <property type="molecule type" value="Genomic_DNA"/>
</dbReference>
<dbReference type="Gene3D" id="3.30.530.20">
    <property type="match status" value="1"/>
</dbReference>
<dbReference type="Proteomes" id="UP000315677">
    <property type="component" value="Unassembled WGS sequence"/>
</dbReference>
<dbReference type="InterPro" id="IPR000073">
    <property type="entry name" value="AB_hydrolase_1"/>
</dbReference>
<gene>
    <name evidence="4" type="ORF">FB558_8025</name>
</gene>
<evidence type="ECO:0000313" key="4">
    <source>
        <dbReference type="EMBL" id="TQM02163.1"/>
    </source>
</evidence>
<name>A0A543CYI6_9PSEU</name>
<dbReference type="GO" id="GO:0003824">
    <property type="term" value="F:catalytic activity"/>
    <property type="evidence" value="ECO:0007669"/>
    <property type="project" value="UniProtKB-ARBA"/>
</dbReference>
<dbReference type="SUPFAM" id="SSF53474">
    <property type="entry name" value="alpha/beta-Hydrolases"/>
    <property type="match status" value="1"/>
</dbReference>
<comment type="similarity">
    <text evidence="1">Belongs to the AHA1 family.</text>
</comment>
<dbReference type="Gene3D" id="3.40.50.1820">
    <property type="entry name" value="alpha/beta hydrolase"/>
    <property type="match status" value="1"/>
</dbReference>
<dbReference type="InterPro" id="IPR013538">
    <property type="entry name" value="ASHA1/2-like_C"/>
</dbReference>
<evidence type="ECO:0000259" key="2">
    <source>
        <dbReference type="Pfam" id="PF08327"/>
    </source>
</evidence>
<keyword evidence="5" id="KW-1185">Reference proteome</keyword>
<dbReference type="CDD" id="cd07814">
    <property type="entry name" value="SRPBCC_CalC_Aha1-like"/>
    <property type="match status" value="1"/>
</dbReference>
<dbReference type="Pfam" id="PF08327">
    <property type="entry name" value="AHSA1"/>
    <property type="match status" value="1"/>
</dbReference>
<comment type="caution">
    <text evidence="4">The sequence shown here is derived from an EMBL/GenBank/DDBJ whole genome shotgun (WGS) entry which is preliminary data.</text>
</comment>
<feature type="domain" description="Activator of Hsp90 ATPase homologue 1/2-like C-terminal" evidence="2">
    <location>
        <begin position="29"/>
        <end position="163"/>
    </location>
</feature>
<dbReference type="RefSeq" id="WP_170231773.1">
    <property type="nucleotide sequence ID" value="NZ_VFPA01000007.1"/>
</dbReference>
<proteinExistence type="inferred from homology"/>
<evidence type="ECO:0000259" key="3">
    <source>
        <dbReference type="Pfam" id="PF12697"/>
    </source>
</evidence>
<dbReference type="SUPFAM" id="SSF55961">
    <property type="entry name" value="Bet v1-like"/>
    <property type="match status" value="1"/>
</dbReference>
<protein>
    <submittedName>
        <fullName evidence="4">Uncharacterized protein YndB with AHSA1/START domain</fullName>
    </submittedName>
</protein>
<organism evidence="4 5">
    <name type="scientific">Pseudonocardia kunmingensis</name>
    <dbReference type="NCBI Taxonomy" id="630975"/>
    <lineage>
        <taxon>Bacteria</taxon>
        <taxon>Bacillati</taxon>
        <taxon>Actinomycetota</taxon>
        <taxon>Actinomycetes</taxon>
        <taxon>Pseudonocardiales</taxon>
        <taxon>Pseudonocardiaceae</taxon>
        <taxon>Pseudonocardia</taxon>
    </lineage>
</organism>
<dbReference type="InterPro" id="IPR029058">
    <property type="entry name" value="AB_hydrolase_fold"/>
</dbReference>
<dbReference type="AlphaFoldDB" id="A0A543CYI6"/>
<dbReference type="InterPro" id="IPR023393">
    <property type="entry name" value="START-like_dom_sf"/>
</dbReference>